<protein>
    <submittedName>
        <fullName evidence="1">Uncharacterized protein</fullName>
    </submittedName>
</protein>
<evidence type="ECO:0000313" key="2">
    <source>
        <dbReference type="Proteomes" id="UP001163321"/>
    </source>
</evidence>
<evidence type="ECO:0000313" key="1">
    <source>
        <dbReference type="EMBL" id="KAI9905510.1"/>
    </source>
</evidence>
<dbReference type="Proteomes" id="UP001163321">
    <property type="component" value="Chromosome 9"/>
</dbReference>
<name>A0ACC0VHW5_9STRA</name>
<sequence>MRDAKQSTIPCKTSFLRQNKNNRVVETVVGFMAKTRCCSDRGYTRENLGVVEATRAALTILKQPSTT</sequence>
<proteinExistence type="predicted"/>
<accession>A0ACC0VHW5</accession>
<comment type="caution">
    <text evidence="1">The sequence shown here is derived from an EMBL/GenBank/DDBJ whole genome shotgun (WGS) entry which is preliminary data.</text>
</comment>
<dbReference type="EMBL" id="CM047588">
    <property type="protein sequence ID" value="KAI9905510.1"/>
    <property type="molecule type" value="Genomic_DNA"/>
</dbReference>
<gene>
    <name evidence="1" type="ORF">PsorP6_014095</name>
</gene>
<reference evidence="1 2" key="1">
    <citation type="journal article" date="2022" name="bioRxiv">
        <title>The genome of the oomycete Peronosclerospora sorghi, a cosmopolitan pathogen of maize and sorghum, is inflated with dispersed pseudogenes.</title>
        <authorList>
            <person name="Fletcher K."/>
            <person name="Martin F."/>
            <person name="Isakeit T."/>
            <person name="Cavanaugh K."/>
            <person name="Magill C."/>
            <person name="Michelmore R."/>
        </authorList>
    </citation>
    <scope>NUCLEOTIDE SEQUENCE [LARGE SCALE GENOMIC DNA]</scope>
    <source>
        <strain evidence="1">P6</strain>
    </source>
</reference>
<organism evidence="1 2">
    <name type="scientific">Peronosclerospora sorghi</name>
    <dbReference type="NCBI Taxonomy" id="230839"/>
    <lineage>
        <taxon>Eukaryota</taxon>
        <taxon>Sar</taxon>
        <taxon>Stramenopiles</taxon>
        <taxon>Oomycota</taxon>
        <taxon>Peronosporomycetes</taxon>
        <taxon>Peronosporales</taxon>
        <taxon>Peronosporaceae</taxon>
        <taxon>Peronosclerospora</taxon>
    </lineage>
</organism>
<keyword evidence="2" id="KW-1185">Reference proteome</keyword>